<evidence type="ECO:0000313" key="7">
    <source>
        <dbReference type="RefSeq" id="XP_026681471.1"/>
    </source>
</evidence>
<dbReference type="InterPro" id="IPR013024">
    <property type="entry name" value="GGCT-like"/>
</dbReference>
<dbReference type="Gene3D" id="3.10.490.10">
    <property type="entry name" value="Gamma-glutamyl cyclotransferase-like"/>
    <property type="match status" value="1"/>
</dbReference>
<dbReference type="RefSeq" id="XP_026681471.1">
    <property type="nucleotide sequence ID" value="XM_026825670.1"/>
</dbReference>
<keyword evidence="2" id="KW-0456">Lyase</keyword>
<dbReference type="SUPFAM" id="SSF110857">
    <property type="entry name" value="Gamma-glutamyl cyclotransferase-like"/>
    <property type="match status" value="1"/>
</dbReference>
<dbReference type="InterPro" id="IPR036568">
    <property type="entry name" value="GGCT-like_sf"/>
</dbReference>
<sequence>MIEDHFYYFAYGSNISSSTLRKYCPTAEKVRLAKLNDYRLDFQFWATIVPHKNKHVWGVLWLIHNRDIPQLDYYEDVENGLYRVIQVDVEPHASTAIPITCRCYEMISVPTPEHCLTQQQNVNTHLEPGRKPATWYMKNIIDSSIENEIPEYYITELKSVPTVECEFRE</sequence>
<dbReference type="InterPro" id="IPR017939">
    <property type="entry name" value="G-Glutamylcylcotransferase"/>
</dbReference>
<dbReference type="GeneID" id="103512087"/>
<feature type="binding site" evidence="4">
    <location>
        <begin position="8"/>
        <end position="13"/>
    </location>
    <ligand>
        <name>substrate</name>
    </ligand>
</feature>
<evidence type="ECO:0000313" key="5">
    <source>
        <dbReference type="Proteomes" id="UP000079169"/>
    </source>
</evidence>
<dbReference type="Proteomes" id="UP000079169">
    <property type="component" value="Unplaced"/>
</dbReference>
<accession>A0A1S3D7E5</accession>
<dbReference type="AlphaFoldDB" id="A0A1S3D7E5"/>
<evidence type="ECO:0000256" key="3">
    <source>
        <dbReference type="PIRSR" id="PIRSR617939-1"/>
    </source>
</evidence>
<organism evidence="6">
    <name type="scientific">Diaphorina citri</name>
    <name type="common">Asian citrus psyllid</name>
    <dbReference type="NCBI Taxonomy" id="121845"/>
    <lineage>
        <taxon>Eukaryota</taxon>
        <taxon>Metazoa</taxon>
        <taxon>Ecdysozoa</taxon>
        <taxon>Arthropoda</taxon>
        <taxon>Hexapoda</taxon>
        <taxon>Insecta</taxon>
        <taxon>Pterygota</taxon>
        <taxon>Neoptera</taxon>
        <taxon>Paraneoptera</taxon>
        <taxon>Hemiptera</taxon>
        <taxon>Sternorrhyncha</taxon>
        <taxon>Psylloidea</taxon>
        <taxon>Psyllidae</taxon>
        <taxon>Diaphorininae</taxon>
        <taxon>Diaphorina</taxon>
    </lineage>
</organism>
<keyword evidence="5" id="KW-1185">Reference proteome</keyword>
<dbReference type="GO" id="GO:0003839">
    <property type="term" value="F:gamma-glutamylcyclotransferase activity"/>
    <property type="evidence" value="ECO:0007669"/>
    <property type="project" value="UniProtKB-EC"/>
</dbReference>
<evidence type="ECO:0000256" key="2">
    <source>
        <dbReference type="ARBA" id="ARBA00023239"/>
    </source>
</evidence>
<gene>
    <name evidence="6 7" type="primary">LOC103512087</name>
</gene>
<dbReference type="Pfam" id="PF13772">
    <property type="entry name" value="AIG2_2"/>
    <property type="match status" value="1"/>
</dbReference>
<reference evidence="6" key="1">
    <citation type="submission" date="2023-09" db="UniProtKB">
        <authorList>
            <consortium name="RefSeq"/>
        </authorList>
    </citation>
    <scope>IDENTIFICATION</scope>
</reference>
<name>A0A1S3D7E5_DIACI</name>
<dbReference type="KEGG" id="dci:103512087"/>
<evidence type="ECO:0000256" key="1">
    <source>
        <dbReference type="ARBA" id="ARBA00012346"/>
    </source>
</evidence>
<feature type="binding site" evidence="4">
    <location>
        <position position="136"/>
    </location>
    <ligand>
        <name>substrate</name>
    </ligand>
</feature>
<dbReference type="EC" id="4.3.2.9" evidence="1"/>
<evidence type="ECO:0000256" key="4">
    <source>
        <dbReference type="PIRSR" id="PIRSR617939-2"/>
    </source>
</evidence>
<dbReference type="RefSeq" id="XP_008475063.1">
    <property type="nucleotide sequence ID" value="XM_008476841.3"/>
</dbReference>
<dbReference type="PANTHER" id="PTHR12935">
    <property type="entry name" value="GAMMA-GLUTAMYLCYCLOTRANSFERASE"/>
    <property type="match status" value="1"/>
</dbReference>
<evidence type="ECO:0000313" key="6">
    <source>
        <dbReference type="RefSeq" id="XP_008475063.1"/>
    </source>
</evidence>
<feature type="active site" description="Proton acceptor" evidence="3">
    <location>
        <position position="75"/>
    </location>
</feature>
<dbReference type="CDD" id="cd06661">
    <property type="entry name" value="GGCT_like"/>
    <property type="match status" value="1"/>
</dbReference>
<dbReference type="PANTHER" id="PTHR12935:SF0">
    <property type="entry name" value="GAMMA-GLUTAMYLCYCLOTRANSFERASE"/>
    <property type="match status" value="1"/>
</dbReference>
<proteinExistence type="predicted"/>
<dbReference type="STRING" id="121845.A0A1S3D7E5"/>
<dbReference type="PaxDb" id="121845-A0A1S3D7E5"/>
<protein>
    <recommendedName>
        <fullName evidence="1">gamma-glutamylcyclotransferase</fullName>
        <ecNumber evidence="1">4.3.2.9</ecNumber>
    </recommendedName>
</protein>